<proteinExistence type="predicted"/>
<dbReference type="SUPFAM" id="SSF46689">
    <property type="entry name" value="Homeodomain-like"/>
    <property type="match status" value="1"/>
</dbReference>
<comment type="caution">
    <text evidence="6">The sequence shown here is derived from an EMBL/GenBank/DDBJ whole genome shotgun (WGS) entry which is preliminary data.</text>
</comment>
<accession>A0ABP8C142</accession>
<dbReference type="PANTHER" id="PTHR47506:SF1">
    <property type="entry name" value="HTH-TYPE TRANSCRIPTIONAL REGULATOR YJDC"/>
    <property type="match status" value="1"/>
</dbReference>
<dbReference type="Gene3D" id="1.10.357.10">
    <property type="entry name" value="Tetracycline Repressor, domain 2"/>
    <property type="match status" value="1"/>
</dbReference>
<dbReference type="PRINTS" id="PR00455">
    <property type="entry name" value="HTHTETR"/>
</dbReference>
<organism evidence="6 7">
    <name type="scientific">Actinomadura meridiana</name>
    <dbReference type="NCBI Taxonomy" id="559626"/>
    <lineage>
        <taxon>Bacteria</taxon>
        <taxon>Bacillati</taxon>
        <taxon>Actinomycetota</taxon>
        <taxon>Actinomycetes</taxon>
        <taxon>Streptosporangiales</taxon>
        <taxon>Thermomonosporaceae</taxon>
        <taxon>Actinomadura</taxon>
    </lineage>
</organism>
<dbReference type="InterPro" id="IPR009057">
    <property type="entry name" value="Homeodomain-like_sf"/>
</dbReference>
<protein>
    <submittedName>
        <fullName evidence="6">TetR/AcrR family transcriptional regulator</fullName>
    </submittedName>
</protein>
<name>A0ABP8C142_9ACTN</name>
<evidence type="ECO:0000313" key="6">
    <source>
        <dbReference type="EMBL" id="GAA4231521.1"/>
    </source>
</evidence>
<dbReference type="InterPro" id="IPR001647">
    <property type="entry name" value="HTH_TetR"/>
</dbReference>
<dbReference type="EMBL" id="BAABAS010000006">
    <property type="protein sequence ID" value="GAA4231521.1"/>
    <property type="molecule type" value="Genomic_DNA"/>
</dbReference>
<evidence type="ECO:0000256" key="2">
    <source>
        <dbReference type="ARBA" id="ARBA00023125"/>
    </source>
</evidence>
<dbReference type="Pfam" id="PF00440">
    <property type="entry name" value="TetR_N"/>
    <property type="match status" value="1"/>
</dbReference>
<keyword evidence="2 4" id="KW-0238">DNA-binding</keyword>
<dbReference type="PANTHER" id="PTHR47506">
    <property type="entry name" value="TRANSCRIPTIONAL REGULATORY PROTEIN"/>
    <property type="match status" value="1"/>
</dbReference>
<dbReference type="Proteomes" id="UP001501710">
    <property type="component" value="Unassembled WGS sequence"/>
</dbReference>
<evidence type="ECO:0000256" key="3">
    <source>
        <dbReference type="ARBA" id="ARBA00023163"/>
    </source>
</evidence>
<evidence type="ECO:0000256" key="4">
    <source>
        <dbReference type="PROSITE-ProRule" id="PRU00335"/>
    </source>
</evidence>
<keyword evidence="1" id="KW-0805">Transcription regulation</keyword>
<reference evidence="7" key="1">
    <citation type="journal article" date="2019" name="Int. J. Syst. Evol. Microbiol.">
        <title>The Global Catalogue of Microorganisms (GCM) 10K type strain sequencing project: providing services to taxonomists for standard genome sequencing and annotation.</title>
        <authorList>
            <consortium name="The Broad Institute Genomics Platform"/>
            <consortium name="The Broad Institute Genome Sequencing Center for Infectious Disease"/>
            <person name="Wu L."/>
            <person name="Ma J."/>
        </authorList>
    </citation>
    <scope>NUCLEOTIDE SEQUENCE [LARGE SCALE GENOMIC DNA]</scope>
    <source>
        <strain evidence="7">JCM 17440</strain>
    </source>
</reference>
<keyword evidence="7" id="KW-1185">Reference proteome</keyword>
<gene>
    <name evidence="6" type="ORF">GCM10022254_28910</name>
</gene>
<feature type="domain" description="HTH tetR-type" evidence="5">
    <location>
        <begin position="32"/>
        <end position="92"/>
    </location>
</feature>
<feature type="DNA-binding region" description="H-T-H motif" evidence="4">
    <location>
        <begin position="55"/>
        <end position="74"/>
    </location>
</feature>
<dbReference type="SUPFAM" id="SSF48498">
    <property type="entry name" value="Tetracyclin repressor-like, C-terminal domain"/>
    <property type="match status" value="1"/>
</dbReference>
<keyword evidence="3" id="KW-0804">Transcription</keyword>
<dbReference type="PROSITE" id="PS50977">
    <property type="entry name" value="HTH_TETR_2"/>
    <property type="match status" value="1"/>
</dbReference>
<dbReference type="InterPro" id="IPR036271">
    <property type="entry name" value="Tet_transcr_reg_TetR-rel_C_sf"/>
</dbReference>
<evidence type="ECO:0000256" key="1">
    <source>
        <dbReference type="ARBA" id="ARBA00023015"/>
    </source>
</evidence>
<evidence type="ECO:0000313" key="7">
    <source>
        <dbReference type="Proteomes" id="UP001501710"/>
    </source>
</evidence>
<sequence>MTQTVILTYGLLIPDGKSKGSMPTSTWFRLNVAKRERVLEVAMREFGENGYSTGSLNTIAREAGIAKGSLFQYFGDKLEFFAYVCDETSRRIREEMQRRMERIDFDQPFDEWLVDAVCDWTEYMAEHPLERGVTAATNFELDNSVRSVVRDTANQHYIQVINPLLEGWQERGEIRADADIEVLVTWLMTLLPFLALAPYYDGLDPVHGLRGRTPAEQRPVIRQLIAGFRPIFAPPDK</sequence>
<evidence type="ECO:0000259" key="5">
    <source>
        <dbReference type="PROSITE" id="PS50977"/>
    </source>
</evidence>